<dbReference type="PATRIC" id="fig|320778.3.peg.3089"/>
<dbReference type="AlphaFoldDB" id="A0A0J1H8I8"/>
<evidence type="ECO:0000313" key="1">
    <source>
        <dbReference type="EMBL" id="KLV07994.1"/>
    </source>
</evidence>
<accession>A0A0J1H8I8</accession>
<gene>
    <name evidence="1" type="ORF">ABT57_14195</name>
</gene>
<organism evidence="1 2">
    <name type="scientific">Photobacterium ganghwense</name>
    <dbReference type="NCBI Taxonomy" id="320778"/>
    <lineage>
        <taxon>Bacteria</taxon>
        <taxon>Pseudomonadati</taxon>
        <taxon>Pseudomonadota</taxon>
        <taxon>Gammaproteobacteria</taxon>
        <taxon>Vibrionales</taxon>
        <taxon>Vibrionaceae</taxon>
        <taxon>Photobacterium</taxon>
    </lineage>
</organism>
<protein>
    <submittedName>
        <fullName evidence="1">Uncharacterized protein</fullName>
    </submittedName>
</protein>
<dbReference type="Proteomes" id="UP000035909">
    <property type="component" value="Unassembled WGS sequence"/>
</dbReference>
<dbReference type="EMBL" id="LDOU01000015">
    <property type="protein sequence ID" value="KLV07994.1"/>
    <property type="molecule type" value="Genomic_DNA"/>
</dbReference>
<sequence>MNQPANTTVVNTAPNNQLEQLLNGLEQTENLAYTRIVGRTYGFETSNQLKRTIEKFKSDILSSESSKAKCTVDSLEKIVDRVICFSDHQYRIAKLDPKTMADVRKAVLAYDLNKNPNTYSKVYPCKVDFEKNSKAPTGDFLCKITDSGDGVLCIFATVIKEKVHKYSSMSSLMVNKQYFNCVFIPYNENFIEFLVTRDVNQKQIGRFFNKLETEFINIINIPGVKGKLEYVNFHKAIINYFKDKKSGRVPHAILSPDGNSRDAHLKDLQSKTYCARTQRVEDEEKKLTYICRSILIRWKYHNDKNHEVEMGIFPTRHDWENKECYDFYIKKPSDSLSLLNIIKDIISRS</sequence>
<reference evidence="1 2" key="1">
    <citation type="submission" date="2015-05" db="EMBL/GenBank/DDBJ databases">
        <title>Photobacterium galathea sp. nov.</title>
        <authorList>
            <person name="Machado H."/>
            <person name="Gram L."/>
        </authorList>
    </citation>
    <scope>NUCLEOTIDE SEQUENCE [LARGE SCALE GENOMIC DNA]</scope>
    <source>
        <strain evidence="1 2">DSM 22954</strain>
    </source>
</reference>
<name>A0A0J1H8I8_9GAMM</name>
<keyword evidence="2" id="KW-1185">Reference proteome</keyword>
<dbReference type="STRING" id="320778.ABT57_14195"/>
<proteinExistence type="predicted"/>
<dbReference type="RefSeq" id="WP_047885887.1">
    <property type="nucleotide sequence ID" value="NZ_LDOU01000015.1"/>
</dbReference>
<comment type="caution">
    <text evidence="1">The sequence shown here is derived from an EMBL/GenBank/DDBJ whole genome shotgun (WGS) entry which is preliminary data.</text>
</comment>
<evidence type="ECO:0000313" key="2">
    <source>
        <dbReference type="Proteomes" id="UP000035909"/>
    </source>
</evidence>